<reference evidence="7 8" key="1">
    <citation type="submission" date="2019-12" db="EMBL/GenBank/DDBJ databases">
        <title>Novel species isolated from a subtropical stream in China.</title>
        <authorList>
            <person name="Lu H."/>
        </authorList>
    </citation>
    <scope>NUCLEOTIDE SEQUENCE [LARGE SCALE GENOMIC DNA]</scope>
    <source>
        <strain evidence="7 8">FT94W</strain>
    </source>
</reference>
<protein>
    <recommendedName>
        <fullName evidence="9">ATP synthase subunit I</fullName>
    </recommendedName>
</protein>
<dbReference type="Pfam" id="PF03899">
    <property type="entry name" value="ATP-synt_I"/>
    <property type="match status" value="1"/>
</dbReference>
<keyword evidence="5 6" id="KW-0472">Membrane</keyword>
<proteinExistence type="predicted"/>
<keyword evidence="4 6" id="KW-1133">Transmembrane helix</keyword>
<evidence type="ECO:0000256" key="4">
    <source>
        <dbReference type="ARBA" id="ARBA00022989"/>
    </source>
</evidence>
<keyword evidence="8" id="KW-1185">Reference proteome</keyword>
<keyword evidence="2" id="KW-1003">Cell membrane</keyword>
<feature type="transmembrane region" description="Helical" evidence="6">
    <location>
        <begin position="68"/>
        <end position="84"/>
    </location>
</feature>
<dbReference type="Proteomes" id="UP000449678">
    <property type="component" value="Unassembled WGS sequence"/>
</dbReference>
<gene>
    <name evidence="7" type="ORF">GTP38_01480</name>
</gene>
<evidence type="ECO:0000256" key="3">
    <source>
        <dbReference type="ARBA" id="ARBA00022692"/>
    </source>
</evidence>
<feature type="transmembrane region" description="Helical" evidence="6">
    <location>
        <begin position="29"/>
        <end position="48"/>
    </location>
</feature>
<dbReference type="EMBL" id="WWCO01000001">
    <property type="protein sequence ID" value="MYM33019.1"/>
    <property type="molecule type" value="Genomic_DNA"/>
</dbReference>
<accession>A0ABW9UZV2</accession>
<evidence type="ECO:0000256" key="5">
    <source>
        <dbReference type="ARBA" id="ARBA00023136"/>
    </source>
</evidence>
<organism evidence="7 8">
    <name type="scientific">Duganella lactea</name>
    <dbReference type="NCBI Taxonomy" id="2692173"/>
    <lineage>
        <taxon>Bacteria</taxon>
        <taxon>Pseudomonadati</taxon>
        <taxon>Pseudomonadota</taxon>
        <taxon>Betaproteobacteria</taxon>
        <taxon>Burkholderiales</taxon>
        <taxon>Oxalobacteraceae</taxon>
        <taxon>Telluria group</taxon>
        <taxon>Duganella</taxon>
    </lineage>
</organism>
<comment type="caution">
    <text evidence="7">The sequence shown here is derived from an EMBL/GenBank/DDBJ whole genome shotgun (WGS) entry which is preliminary data.</text>
</comment>
<evidence type="ECO:0000313" key="8">
    <source>
        <dbReference type="Proteomes" id="UP000449678"/>
    </source>
</evidence>
<comment type="subcellular location">
    <subcellularLocation>
        <location evidence="1">Cell membrane</location>
        <topology evidence="1">Multi-pass membrane protein</topology>
    </subcellularLocation>
</comment>
<dbReference type="InterPro" id="IPR005598">
    <property type="entry name" value="ATP_synth_I"/>
</dbReference>
<evidence type="ECO:0000256" key="1">
    <source>
        <dbReference type="ARBA" id="ARBA00004651"/>
    </source>
</evidence>
<evidence type="ECO:0000256" key="2">
    <source>
        <dbReference type="ARBA" id="ARBA00022475"/>
    </source>
</evidence>
<evidence type="ECO:0000313" key="7">
    <source>
        <dbReference type="EMBL" id="MYM33019.1"/>
    </source>
</evidence>
<keyword evidence="3 6" id="KW-0812">Transmembrane</keyword>
<sequence>MFRIVALQFVIATGFALLAWNLGGVNKAWSAAYGGAIAVIGSLVYAMLVARGAGDAKQAFRRHFRAEMIKIFITAALFIGALVLCSSAAWVWLILGFAAATLAYWVALLAV</sequence>
<evidence type="ECO:0008006" key="9">
    <source>
        <dbReference type="Google" id="ProtNLM"/>
    </source>
</evidence>
<evidence type="ECO:0000256" key="6">
    <source>
        <dbReference type="SAM" id="Phobius"/>
    </source>
</evidence>
<name>A0ABW9UZV2_9BURK</name>